<dbReference type="Gramene" id="AUR62040479-RA">
    <property type="protein sequence ID" value="AUR62040479-RA:cds"/>
    <property type="gene ID" value="AUR62040479"/>
</dbReference>
<protein>
    <submittedName>
        <fullName evidence="2">Uncharacterized protein</fullName>
    </submittedName>
</protein>
<dbReference type="AlphaFoldDB" id="A0A803N4W2"/>
<evidence type="ECO:0000313" key="2">
    <source>
        <dbReference type="EnsemblPlants" id="AUR62040479-RA:cds"/>
    </source>
</evidence>
<feature type="region of interest" description="Disordered" evidence="1">
    <location>
        <begin position="53"/>
        <end position="72"/>
    </location>
</feature>
<proteinExistence type="predicted"/>
<feature type="region of interest" description="Disordered" evidence="1">
    <location>
        <begin position="1"/>
        <end position="34"/>
    </location>
</feature>
<reference evidence="2" key="2">
    <citation type="submission" date="2021-03" db="UniProtKB">
        <authorList>
            <consortium name="EnsemblPlants"/>
        </authorList>
    </citation>
    <scope>IDENTIFICATION</scope>
</reference>
<accession>A0A803N4W2</accession>
<keyword evidence="3" id="KW-1185">Reference proteome</keyword>
<dbReference type="EnsemblPlants" id="AUR62040479-RA">
    <property type="protein sequence ID" value="AUR62040479-RA:cds"/>
    <property type="gene ID" value="AUR62040479"/>
</dbReference>
<evidence type="ECO:0000313" key="3">
    <source>
        <dbReference type="Proteomes" id="UP000596660"/>
    </source>
</evidence>
<organism evidence="2 3">
    <name type="scientific">Chenopodium quinoa</name>
    <name type="common">Quinoa</name>
    <dbReference type="NCBI Taxonomy" id="63459"/>
    <lineage>
        <taxon>Eukaryota</taxon>
        <taxon>Viridiplantae</taxon>
        <taxon>Streptophyta</taxon>
        <taxon>Embryophyta</taxon>
        <taxon>Tracheophyta</taxon>
        <taxon>Spermatophyta</taxon>
        <taxon>Magnoliopsida</taxon>
        <taxon>eudicotyledons</taxon>
        <taxon>Gunneridae</taxon>
        <taxon>Pentapetalae</taxon>
        <taxon>Caryophyllales</taxon>
        <taxon>Chenopodiaceae</taxon>
        <taxon>Chenopodioideae</taxon>
        <taxon>Atripliceae</taxon>
        <taxon>Chenopodium</taxon>
    </lineage>
</organism>
<reference evidence="2" key="1">
    <citation type="journal article" date="2017" name="Nature">
        <title>The genome of Chenopodium quinoa.</title>
        <authorList>
            <person name="Jarvis D.E."/>
            <person name="Ho Y.S."/>
            <person name="Lightfoot D.J."/>
            <person name="Schmoeckel S.M."/>
            <person name="Li B."/>
            <person name="Borm T.J.A."/>
            <person name="Ohyanagi H."/>
            <person name="Mineta K."/>
            <person name="Michell C.T."/>
            <person name="Saber N."/>
            <person name="Kharbatia N.M."/>
            <person name="Rupper R.R."/>
            <person name="Sharp A.R."/>
            <person name="Dally N."/>
            <person name="Boughton B.A."/>
            <person name="Woo Y.H."/>
            <person name="Gao G."/>
            <person name="Schijlen E.G.W.M."/>
            <person name="Guo X."/>
            <person name="Momin A.A."/>
            <person name="Negrao S."/>
            <person name="Al-Babili S."/>
            <person name="Gehring C."/>
            <person name="Roessner U."/>
            <person name="Jung C."/>
            <person name="Murphy K."/>
            <person name="Arold S.T."/>
            <person name="Gojobori T."/>
            <person name="van der Linden C.G."/>
            <person name="van Loo E.N."/>
            <person name="Jellen E.N."/>
            <person name="Maughan P.J."/>
            <person name="Tester M."/>
        </authorList>
    </citation>
    <scope>NUCLEOTIDE SEQUENCE [LARGE SCALE GENOMIC DNA]</scope>
    <source>
        <strain evidence="2">cv. PI 614886</strain>
    </source>
</reference>
<sequence>MASTSDVGFLNYGTDEDQQKSSEYDTDDTTEDESYKIDPTEVFGDEEAIEYEGKKGKGRKRVTTSGNRGGVMGKKKMLEEENQHVYDGESENSLHLNDTMREELGLWC</sequence>
<evidence type="ECO:0000256" key="1">
    <source>
        <dbReference type="SAM" id="MobiDB-lite"/>
    </source>
</evidence>
<name>A0A803N4W2_CHEQI</name>
<dbReference type="Proteomes" id="UP000596660">
    <property type="component" value="Unplaced"/>
</dbReference>